<dbReference type="GO" id="GO:0008236">
    <property type="term" value="F:serine-type peptidase activity"/>
    <property type="evidence" value="ECO:0007669"/>
    <property type="project" value="UniProtKB-KW"/>
</dbReference>
<keyword evidence="8" id="KW-1185">Reference proteome</keyword>
<dbReference type="Proteomes" id="UP000738325">
    <property type="component" value="Unassembled WGS sequence"/>
</dbReference>
<dbReference type="GO" id="GO:0006508">
    <property type="term" value="P:proteolysis"/>
    <property type="evidence" value="ECO:0007669"/>
    <property type="project" value="InterPro"/>
</dbReference>
<dbReference type="Pfam" id="PF00930">
    <property type="entry name" value="DPPIV_N"/>
    <property type="match status" value="2"/>
</dbReference>
<reference evidence="7" key="1">
    <citation type="journal article" date="2020" name="Fungal Divers.">
        <title>Resolving the Mortierellaceae phylogeny through synthesis of multi-gene phylogenetics and phylogenomics.</title>
        <authorList>
            <person name="Vandepol N."/>
            <person name="Liber J."/>
            <person name="Desiro A."/>
            <person name="Na H."/>
            <person name="Kennedy M."/>
            <person name="Barry K."/>
            <person name="Grigoriev I.V."/>
            <person name="Miller A.N."/>
            <person name="O'Donnell K."/>
            <person name="Stajich J.E."/>
            <person name="Bonito G."/>
        </authorList>
    </citation>
    <scope>NUCLEOTIDE SEQUENCE</scope>
    <source>
        <strain evidence="7">REB-010B</strain>
    </source>
</reference>
<feature type="compositionally biased region" description="Low complexity" evidence="4">
    <location>
        <begin position="915"/>
        <end position="931"/>
    </location>
</feature>
<protein>
    <submittedName>
        <fullName evidence="7">Dipeptidylpeptidase</fullName>
    </submittedName>
</protein>
<evidence type="ECO:0000259" key="5">
    <source>
        <dbReference type="Pfam" id="PF00326"/>
    </source>
</evidence>
<dbReference type="InterPro" id="IPR050278">
    <property type="entry name" value="Serine_Prot_S9B/DPPIV"/>
</dbReference>
<sequence length="1199" mass="133197">MASWDQIRSEVRSFRASVHPTVTTIRDFTFDPCGDRIYFLANDLSRSSKSPMLFFVNLPRPYSAPSEAEDEYSDSCSDSDADSGAGTDTDTAADLDPMVAQLQGFDARHRHPHQHQHGHGHRQHGHQLLDQEDHDMDLVPFDPLSYQGFAAPAPAVHIIPSARTLPSAPSRSIPSTTGQYPPPTGSSPSAIDQILAAAPVLDWTPVLSEEWIKHSNTHLGHAQTDRLSFYQFEPQVNRLMFPYGAVIYTGDVQENGKVDPQPARATSAAESSSNRTYSNLVHNALTAGLNLVSVSGPLTSPRTSPSNTASPSFGLDKGIGTSGAKADPRLGGSEMDLIAFTRDEDIWVMTTTGIETQLTFCSRNKKKSDISCGIAEFVMQEEFHRFTNYYWAPSRVHRRRGPPSPVPAGTNGHYSTSASPSTQHAAASFCDSAASPPSSSSTFTSSSQSSSPISMPSPTATDTLPVSATNKAQGRTTERILYLQVSEAMVDLVVIPRQGMHPEYEEYRYPHTGTPNAVSDLQIVEFVPRQHDEDVVPEPLHKRLWGRTSLYKMFPWLEYIVRFGWMPDGESVWVQILDRRQQITAIVSIPLECFMSVAEQSESSEHTEDELASRIRVIYEEQSDYWINITDIMYIFPKEETVLSHLYDFEDTIQLIIASERTGYRNLYLASHSTHSGATLTPITAGQYQIVDKQITVDTSRQLVYFTAKRDSVLETHLYVASFAQGADPGNVKRLTEPGYSHQTTVDTEKGRFLTLYSSLDRSPSCAVMHLRWGSCRHAGSMSVSLEDIESRRPWCPCGCQLPKISSHAFVIREGVLNLSADKIRRSPIVRPSSHTGHARSCSESFMSNSRVDSTLNGLRSGSMNSISGFLASHLLSTSLLSGRQHHDSSMGFGSSAEGERKSSLKFISTAHPTSSSSPNGSLPPSSSAASGVINASHHPVGEFFTFMSSDNVQLHGCLYRPANYVQGQKYPTLVSIYGGPRSQMVTNEYKLPKFLRVFLATRMGHAVVMIDGRGSNDRGLKFEGRLRHRMGQIEIQDQVEGLQFLARPENGGLVDMERIAISGWSYGGYLSLMALAQYPHIFKLAIAGAPVTQWELYNSAYTERYMGLPQENMEGYSKSNILKWVDKFPDSENRLLIAHGLIDENVHFKNTETLAADLIRHNKPHQVQIYPTERHGLRDARVNEHFETLMFYWLKNYL</sequence>
<feature type="region of interest" description="Disordered" evidence="4">
    <location>
        <begin position="253"/>
        <end position="274"/>
    </location>
</feature>
<feature type="region of interest" description="Disordered" evidence="4">
    <location>
        <begin position="165"/>
        <end position="186"/>
    </location>
</feature>
<evidence type="ECO:0000256" key="1">
    <source>
        <dbReference type="ARBA" id="ARBA00006150"/>
    </source>
</evidence>
<feature type="domain" description="Peptidase S9 prolyl oligopeptidase catalytic" evidence="5">
    <location>
        <begin position="997"/>
        <end position="1199"/>
    </location>
</feature>
<dbReference type="EMBL" id="JAAAIP010000147">
    <property type="protein sequence ID" value="KAG0324482.1"/>
    <property type="molecule type" value="Genomic_DNA"/>
</dbReference>
<dbReference type="InterPro" id="IPR002469">
    <property type="entry name" value="Peptidase_S9B_N"/>
</dbReference>
<feature type="compositionally biased region" description="Low complexity" evidence="4">
    <location>
        <begin position="82"/>
        <end position="92"/>
    </location>
</feature>
<comment type="caution">
    <text evidence="7">The sequence shown here is derived from an EMBL/GenBank/DDBJ whole genome shotgun (WGS) entry which is preliminary data.</text>
</comment>
<keyword evidence="3" id="KW-0720">Serine protease</keyword>
<evidence type="ECO:0000259" key="6">
    <source>
        <dbReference type="Pfam" id="PF00930"/>
    </source>
</evidence>
<feature type="compositionally biased region" description="Polar residues" evidence="4">
    <location>
        <begin position="462"/>
        <end position="472"/>
    </location>
</feature>
<feature type="compositionally biased region" description="Low complexity" evidence="4">
    <location>
        <begin position="425"/>
        <end position="461"/>
    </location>
</feature>
<dbReference type="PANTHER" id="PTHR11731:SF193">
    <property type="entry name" value="DIPEPTIDYL PEPTIDASE 9"/>
    <property type="match status" value="1"/>
</dbReference>
<feature type="region of interest" description="Disordered" evidence="4">
    <location>
        <begin position="65"/>
        <end position="92"/>
    </location>
</feature>
<dbReference type="PANTHER" id="PTHR11731">
    <property type="entry name" value="PROTEASE FAMILY S9B,C DIPEPTIDYL-PEPTIDASE IV-RELATED"/>
    <property type="match status" value="1"/>
</dbReference>
<feature type="compositionally biased region" description="Polar residues" evidence="4">
    <location>
        <begin position="167"/>
        <end position="179"/>
    </location>
</feature>
<feature type="domain" description="Dipeptidylpeptidase IV N-terminal" evidence="6">
    <location>
        <begin position="335"/>
        <end position="394"/>
    </location>
</feature>
<feature type="region of interest" description="Disordered" evidence="4">
    <location>
        <begin position="395"/>
        <end position="472"/>
    </location>
</feature>
<dbReference type="Gene3D" id="2.140.10.30">
    <property type="entry name" value="Dipeptidylpeptidase IV, N-terminal domain"/>
    <property type="match status" value="2"/>
</dbReference>
<dbReference type="OrthoDB" id="16520at2759"/>
<dbReference type="Gene3D" id="3.40.50.1820">
    <property type="entry name" value="alpha/beta hydrolase"/>
    <property type="match status" value="1"/>
</dbReference>
<dbReference type="InterPro" id="IPR029058">
    <property type="entry name" value="AB_hydrolase_fold"/>
</dbReference>
<feature type="domain" description="Dipeptidylpeptidase IV N-terminal" evidence="6">
    <location>
        <begin position="478"/>
        <end position="761"/>
    </location>
</feature>
<proteinExistence type="inferred from homology"/>
<accession>A0A9P6RR51</accession>
<dbReference type="SUPFAM" id="SSF82171">
    <property type="entry name" value="DPP6 N-terminal domain-like"/>
    <property type="match status" value="1"/>
</dbReference>
<comment type="similarity">
    <text evidence="1">Belongs to the peptidase S9B family.</text>
</comment>
<evidence type="ECO:0000256" key="2">
    <source>
        <dbReference type="ARBA" id="ARBA00022438"/>
    </source>
</evidence>
<dbReference type="GO" id="GO:0004177">
    <property type="term" value="F:aminopeptidase activity"/>
    <property type="evidence" value="ECO:0007669"/>
    <property type="project" value="UniProtKB-KW"/>
</dbReference>
<dbReference type="Pfam" id="PF00326">
    <property type="entry name" value="Peptidase_S9"/>
    <property type="match status" value="1"/>
</dbReference>
<evidence type="ECO:0000313" key="7">
    <source>
        <dbReference type="EMBL" id="KAG0324482.1"/>
    </source>
</evidence>
<dbReference type="SUPFAM" id="SSF53474">
    <property type="entry name" value="alpha/beta-Hydrolases"/>
    <property type="match status" value="1"/>
</dbReference>
<dbReference type="AlphaFoldDB" id="A0A9P6RR51"/>
<evidence type="ECO:0000256" key="4">
    <source>
        <dbReference type="SAM" id="MobiDB-lite"/>
    </source>
</evidence>
<gene>
    <name evidence="7" type="primary">DPP8</name>
    <name evidence="7" type="ORF">BGZ99_001776</name>
</gene>
<feature type="compositionally biased region" description="Acidic residues" evidence="4">
    <location>
        <begin position="67"/>
        <end position="81"/>
    </location>
</feature>
<dbReference type="GO" id="GO:0008239">
    <property type="term" value="F:dipeptidyl-peptidase activity"/>
    <property type="evidence" value="ECO:0007669"/>
    <property type="project" value="TreeGrafter"/>
</dbReference>
<organism evidence="7 8">
    <name type="scientific">Dissophora globulifera</name>
    <dbReference type="NCBI Taxonomy" id="979702"/>
    <lineage>
        <taxon>Eukaryota</taxon>
        <taxon>Fungi</taxon>
        <taxon>Fungi incertae sedis</taxon>
        <taxon>Mucoromycota</taxon>
        <taxon>Mortierellomycotina</taxon>
        <taxon>Mortierellomycetes</taxon>
        <taxon>Mortierellales</taxon>
        <taxon>Mortierellaceae</taxon>
        <taxon>Dissophora</taxon>
    </lineage>
</organism>
<keyword evidence="2" id="KW-0031">Aminopeptidase</keyword>
<evidence type="ECO:0000256" key="3">
    <source>
        <dbReference type="ARBA" id="ARBA00022825"/>
    </source>
</evidence>
<keyword evidence="2" id="KW-0645">Protease</keyword>
<feature type="compositionally biased region" description="Polar residues" evidence="4">
    <location>
        <begin position="412"/>
        <end position="424"/>
    </location>
</feature>
<feature type="compositionally biased region" description="Polar residues" evidence="4">
    <location>
        <begin position="296"/>
        <end position="311"/>
    </location>
</feature>
<evidence type="ECO:0000313" key="8">
    <source>
        <dbReference type="Proteomes" id="UP000738325"/>
    </source>
</evidence>
<keyword evidence="2" id="KW-0378">Hydrolase</keyword>
<dbReference type="InterPro" id="IPR001375">
    <property type="entry name" value="Peptidase_S9_cat"/>
</dbReference>
<feature type="region of interest" description="Disordered" evidence="4">
    <location>
        <begin position="296"/>
        <end position="328"/>
    </location>
</feature>
<name>A0A9P6RR51_9FUNG</name>
<feature type="region of interest" description="Disordered" evidence="4">
    <location>
        <begin position="910"/>
        <end position="931"/>
    </location>
</feature>